<dbReference type="Proteomes" id="UP000636264">
    <property type="component" value="Unassembled WGS sequence"/>
</dbReference>
<keyword evidence="7" id="KW-1185">Reference proteome</keyword>
<dbReference type="CDD" id="cd10807">
    <property type="entry name" value="YdjC_like_3"/>
    <property type="match status" value="1"/>
</dbReference>
<gene>
    <name evidence="6" type="ORF">GCM10011385_01920</name>
</gene>
<comment type="cofactor">
    <cofactor evidence="1">
        <name>Mg(2+)</name>
        <dbReference type="ChEBI" id="CHEBI:18420"/>
    </cofactor>
</comment>
<protein>
    <recommendedName>
        <fullName evidence="8">ChbG/HpnK family deacetylase</fullName>
    </recommendedName>
</protein>
<evidence type="ECO:0000256" key="3">
    <source>
        <dbReference type="ARBA" id="ARBA00022801"/>
    </source>
</evidence>
<reference evidence="6" key="2">
    <citation type="submission" date="2020-09" db="EMBL/GenBank/DDBJ databases">
        <authorList>
            <person name="Sun Q."/>
            <person name="Zhou Y."/>
        </authorList>
    </citation>
    <scope>NUCLEOTIDE SEQUENCE</scope>
    <source>
        <strain evidence="6">CGMCC 1.15320</strain>
    </source>
</reference>
<dbReference type="PANTHER" id="PTHR31609:SF1">
    <property type="entry name" value="CARBOHYDRATE DEACETYLASE"/>
    <property type="match status" value="1"/>
</dbReference>
<dbReference type="GO" id="GO:0046872">
    <property type="term" value="F:metal ion binding"/>
    <property type="evidence" value="ECO:0007669"/>
    <property type="project" value="UniProtKB-KW"/>
</dbReference>
<keyword evidence="3" id="KW-0378">Hydrolase</keyword>
<dbReference type="EMBL" id="BMIF01000001">
    <property type="protein sequence ID" value="GGA52226.1"/>
    <property type="molecule type" value="Genomic_DNA"/>
</dbReference>
<evidence type="ECO:0000256" key="5">
    <source>
        <dbReference type="ARBA" id="ARBA00023277"/>
    </source>
</evidence>
<dbReference type="InterPro" id="IPR011330">
    <property type="entry name" value="Glyco_hydro/deAcase_b/a-brl"/>
</dbReference>
<dbReference type="Pfam" id="PF04794">
    <property type="entry name" value="YdjC"/>
    <property type="match status" value="1"/>
</dbReference>
<dbReference type="InterPro" id="IPR006879">
    <property type="entry name" value="YdjC-like"/>
</dbReference>
<proteinExistence type="predicted"/>
<dbReference type="PANTHER" id="PTHR31609">
    <property type="entry name" value="YDJC DEACETYLASE FAMILY MEMBER"/>
    <property type="match status" value="1"/>
</dbReference>
<keyword evidence="2" id="KW-0479">Metal-binding</keyword>
<evidence type="ECO:0000256" key="4">
    <source>
        <dbReference type="ARBA" id="ARBA00022842"/>
    </source>
</evidence>
<organism evidence="6 7">
    <name type="scientific">Nitratireductor aestuarii</name>
    <dbReference type="NCBI Taxonomy" id="1735103"/>
    <lineage>
        <taxon>Bacteria</taxon>
        <taxon>Pseudomonadati</taxon>
        <taxon>Pseudomonadota</taxon>
        <taxon>Alphaproteobacteria</taxon>
        <taxon>Hyphomicrobiales</taxon>
        <taxon>Phyllobacteriaceae</taxon>
        <taxon>Nitratireductor</taxon>
    </lineage>
</organism>
<evidence type="ECO:0000313" key="7">
    <source>
        <dbReference type="Proteomes" id="UP000636264"/>
    </source>
</evidence>
<accession>A0A916RDY0</accession>
<keyword evidence="5" id="KW-0119">Carbohydrate metabolism</keyword>
<evidence type="ECO:0000256" key="2">
    <source>
        <dbReference type="ARBA" id="ARBA00022723"/>
    </source>
</evidence>
<evidence type="ECO:0000313" key="6">
    <source>
        <dbReference type="EMBL" id="GGA52226.1"/>
    </source>
</evidence>
<sequence length="270" mass="29726">MKPRSFRLVADDYGFSPGVSQGIRALIEQGRLSGTGCMTLFPDWAEHVRDLRPVEHNAEIGLHLTLTDFMGLTGEKLPPLKKVILGVTSGAMRPEKIFRELDAQLDRFTSEIGRLPAYVDGHQHVHFLQPVRQWITDRFAGVADDHKPWVRGAPTLKGAPANIWPKISFVKGLAAGFERQITDAGLTVHGPLAGFYPWKQTGLFEKTLSALSSALPEGAVIMCHPGFVDDVLRSRDAFTDAREEELRFLASDAFAALLASTGTELARPRS</sequence>
<dbReference type="Gene3D" id="3.20.20.370">
    <property type="entry name" value="Glycoside hydrolase/deacetylase"/>
    <property type="match status" value="1"/>
</dbReference>
<evidence type="ECO:0008006" key="8">
    <source>
        <dbReference type="Google" id="ProtNLM"/>
    </source>
</evidence>
<dbReference type="AlphaFoldDB" id="A0A916RDY0"/>
<evidence type="ECO:0000256" key="1">
    <source>
        <dbReference type="ARBA" id="ARBA00001946"/>
    </source>
</evidence>
<name>A0A916RDY0_9HYPH</name>
<dbReference type="SUPFAM" id="SSF88713">
    <property type="entry name" value="Glycoside hydrolase/deacetylase"/>
    <property type="match status" value="1"/>
</dbReference>
<dbReference type="GO" id="GO:0005975">
    <property type="term" value="P:carbohydrate metabolic process"/>
    <property type="evidence" value="ECO:0007669"/>
    <property type="project" value="InterPro"/>
</dbReference>
<dbReference type="GO" id="GO:0016787">
    <property type="term" value="F:hydrolase activity"/>
    <property type="evidence" value="ECO:0007669"/>
    <property type="project" value="UniProtKB-KW"/>
</dbReference>
<dbReference type="RefSeq" id="WP_188719052.1">
    <property type="nucleotide sequence ID" value="NZ_BMIF01000001.1"/>
</dbReference>
<keyword evidence="4" id="KW-0460">Magnesium</keyword>
<reference evidence="6" key="1">
    <citation type="journal article" date="2014" name="Int. J. Syst. Evol. Microbiol.">
        <title>Complete genome sequence of Corynebacterium casei LMG S-19264T (=DSM 44701T), isolated from a smear-ripened cheese.</title>
        <authorList>
            <consortium name="US DOE Joint Genome Institute (JGI-PGF)"/>
            <person name="Walter F."/>
            <person name="Albersmeier A."/>
            <person name="Kalinowski J."/>
            <person name="Ruckert C."/>
        </authorList>
    </citation>
    <scope>NUCLEOTIDE SEQUENCE</scope>
    <source>
        <strain evidence="6">CGMCC 1.15320</strain>
    </source>
</reference>
<comment type="caution">
    <text evidence="6">The sequence shown here is derived from an EMBL/GenBank/DDBJ whole genome shotgun (WGS) entry which is preliminary data.</text>
</comment>
<dbReference type="GO" id="GO:0019213">
    <property type="term" value="F:deacetylase activity"/>
    <property type="evidence" value="ECO:0007669"/>
    <property type="project" value="TreeGrafter"/>
</dbReference>